<dbReference type="OrthoDB" id="2985972at2759"/>
<name>A0A9P5U9Z9_9AGAR</name>
<evidence type="ECO:0000313" key="1">
    <source>
        <dbReference type="EMBL" id="KAF9071494.1"/>
    </source>
</evidence>
<gene>
    <name evidence="1" type="ORF">BDP27DRAFT_1419061</name>
</gene>
<organism evidence="1 2">
    <name type="scientific">Rhodocollybia butyracea</name>
    <dbReference type="NCBI Taxonomy" id="206335"/>
    <lineage>
        <taxon>Eukaryota</taxon>
        <taxon>Fungi</taxon>
        <taxon>Dikarya</taxon>
        <taxon>Basidiomycota</taxon>
        <taxon>Agaricomycotina</taxon>
        <taxon>Agaricomycetes</taxon>
        <taxon>Agaricomycetidae</taxon>
        <taxon>Agaricales</taxon>
        <taxon>Marasmiineae</taxon>
        <taxon>Omphalotaceae</taxon>
        <taxon>Rhodocollybia</taxon>
    </lineage>
</organism>
<accession>A0A9P5U9Z9</accession>
<dbReference type="EMBL" id="JADNRY010000032">
    <property type="protein sequence ID" value="KAF9071494.1"/>
    <property type="molecule type" value="Genomic_DNA"/>
</dbReference>
<protein>
    <submittedName>
        <fullName evidence="1">Uncharacterized protein</fullName>
    </submittedName>
</protein>
<dbReference type="Proteomes" id="UP000772434">
    <property type="component" value="Unassembled WGS sequence"/>
</dbReference>
<comment type="caution">
    <text evidence="1">The sequence shown here is derived from an EMBL/GenBank/DDBJ whole genome shotgun (WGS) entry which is preliminary data.</text>
</comment>
<evidence type="ECO:0000313" key="2">
    <source>
        <dbReference type="Proteomes" id="UP000772434"/>
    </source>
</evidence>
<keyword evidence="2" id="KW-1185">Reference proteome</keyword>
<dbReference type="AlphaFoldDB" id="A0A9P5U9Z9"/>
<sequence>MPLDLTESELLSLYLFADQWICEPATDWALQRIEGLGLGASRMLGLAITLGMYSLSTSERDEIGSDAFAVISNAQLLLSDQSLMHNSYSQTNAMWYIQGHPFNGVSEECRIATIESLPPFFEIETQIYQRAVKRIGELIRMSPYSV</sequence>
<reference evidence="1" key="1">
    <citation type="submission" date="2020-11" db="EMBL/GenBank/DDBJ databases">
        <authorList>
            <consortium name="DOE Joint Genome Institute"/>
            <person name="Ahrendt S."/>
            <person name="Riley R."/>
            <person name="Andreopoulos W."/>
            <person name="Labutti K."/>
            <person name="Pangilinan J."/>
            <person name="Ruiz-Duenas F.J."/>
            <person name="Barrasa J.M."/>
            <person name="Sanchez-Garcia M."/>
            <person name="Camarero S."/>
            <person name="Miyauchi S."/>
            <person name="Serrano A."/>
            <person name="Linde D."/>
            <person name="Babiker R."/>
            <person name="Drula E."/>
            <person name="Ayuso-Fernandez I."/>
            <person name="Pacheco R."/>
            <person name="Padilla G."/>
            <person name="Ferreira P."/>
            <person name="Barriuso J."/>
            <person name="Kellner H."/>
            <person name="Castanera R."/>
            <person name="Alfaro M."/>
            <person name="Ramirez L."/>
            <person name="Pisabarro A.G."/>
            <person name="Kuo A."/>
            <person name="Tritt A."/>
            <person name="Lipzen A."/>
            <person name="He G."/>
            <person name="Yan M."/>
            <person name="Ng V."/>
            <person name="Cullen D."/>
            <person name="Martin F."/>
            <person name="Rosso M.-N."/>
            <person name="Henrissat B."/>
            <person name="Hibbett D."/>
            <person name="Martinez A.T."/>
            <person name="Grigoriev I.V."/>
        </authorList>
    </citation>
    <scope>NUCLEOTIDE SEQUENCE</scope>
    <source>
        <strain evidence="1">AH 40177</strain>
    </source>
</reference>
<proteinExistence type="predicted"/>